<dbReference type="Proteomes" id="UP000237061">
    <property type="component" value="Unassembled WGS sequence"/>
</dbReference>
<evidence type="ECO:0000313" key="1">
    <source>
        <dbReference type="EMBL" id="POH74649.1"/>
    </source>
</evidence>
<dbReference type="AlphaFoldDB" id="A0A2S4A055"/>
<comment type="caution">
    <text evidence="1">The sequence shown here is derived from an EMBL/GenBank/DDBJ whole genome shotgun (WGS) entry which is preliminary data.</text>
</comment>
<dbReference type="EMBL" id="PPXC01000003">
    <property type="protein sequence ID" value="POH74649.1"/>
    <property type="molecule type" value="Genomic_DNA"/>
</dbReference>
<reference evidence="1 2" key="1">
    <citation type="submission" date="2018-01" db="EMBL/GenBank/DDBJ databases">
        <title>Arthrobacter sp. nov., from glaciers in China.</title>
        <authorList>
            <person name="Liu Q."/>
            <person name="Xin Y.-H."/>
        </authorList>
    </citation>
    <scope>NUCLEOTIDE SEQUENCE [LARGE SCALE GENOMIC DNA]</scope>
    <source>
        <strain evidence="1 2">HLT2-12-2</strain>
    </source>
</reference>
<dbReference type="RefSeq" id="WP_103464694.1">
    <property type="nucleotide sequence ID" value="NZ_PPXC01000003.1"/>
</dbReference>
<name>A0A2S4A055_ARTGL</name>
<keyword evidence="2" id="KW-1185">Reference proteome</keyword>
<proteinExistence type="predicted"/>
<accession>A0A2S4A055</accession>
<gene>
    <name evidence="1" type="ORF">CVS27_05395</name>
</gene>
<organism evidence="1 2">
    <name type="scientific">Arthrobacter glacialis</name>
    <dbReference type="NCBI Taxonomy" id="1664"/>
    <lineage>
        <taxon>Bacteria</taxon>
        <taxon>Bacillati</taxon>
        <taxon>Actinomycetota</taxon>
        <taxon>Actinomycetes</taxon>
        <taxon>Micrococcales</taxon>
        <taxon>Micrococcaceae</taxon>
        <taxon>Arthrobacter</taxon>
    </lineage>
</organism>
<evidence type="ECO:0000313" key="2">
    <source>
        <dbReference type="Proteomes" id="UP000237061"/>
    </source>
</evidence>
<sequence length="251" mass="27081">MEQTSGGEGQRIADALERYHTRDLWDQWFGTVATTVPDHFESYVRILHRLGGRGEPERRWADIARARGTTVHPGVQFCRLARTGLNQNVDLDGYWQGPPAAGELDAGQLSVLAGLLTIHTATPEDIFHAVWVGWGGFEPGVGYGVPVSGDGNLAVAGGFREYFVFHGNGANLAQPPWFGDAGRLNAQSPNLAWPQDKSWCMATEIDFDSTVVGGSAELIAAVVHSLELEAVEVTPATDLSSEGDTVNMSFC</sequence>
<protein>
    <submittedName>
        <fullName evidence="1">Uncharacterized protein</fullName>
    </submittedName>
</protein>